<dbReference type="SUPFAM" id="SSF46689">
    <property type="entry name" value="Homeodomain-like"/>
    <property type="match status" value="2"/>
</dbReference>
<dbReference type="Gene3D" id="1.10.10.60">
    <property type="entry name" value="Homeodomain-like"/>
    <property type="match status" value="2"/>
</dbReference>
<dbReference type="InterPro" id="IPR053142">
    <property type="entry name" value="PchR_regulatory_protein"/>
</dbReference>
<keyword evidence="1" id="KW-0805">Transcription regulation</keyword>
<keyword evidence="3" id="KW-0804">Transcription</keyword>
<dbReference type="InterPro" id="IPR009057">
    <property type="entry name" value="Homeodomain-like_sf"/>
</dbReference>
<dbReference type="Pfam" id="PF12833">
    <property type="entry name" value="HTH_18"/>
    <property type="match status" value="1"/>
</dbReference>
<evidence type="ECO:0000256" key="3">
    <source>
        <dbReference type="ARBA" id="ARBA00023163"/>
    </source>
</evidence>
<evidence type="ECO:0000313" key="5">
    <source>
        <dbReference type="EMBL" id="AVR46860.1"/>
    </source>
</evidence>
<dbReference type="InterPro" id="IPR018060">
    <property type="entry name" value="HTH_AraC"/>
</dbReference>
<dbReference type="PRINTS" id="PR00032">
    <property type="entry name" value="HTHARAC"/>
</dbReference>
<accession>A0A2R3Z9D8</accession>
<name>A0A2R3Z9D8_9FLAO</name>
<dbReference type="PANTHER" id="PTHR47893:SF1">
    <property type="entry name" value="REGULATORY PROTEIN PCHR"/>
    <property type="match status" value="1"/>
</dbReference>
<protein>
    <submittedName>
        <fullName evidence="5">AraC family transcriptional regulator</fullName>
    </submittedName>
</protein>
<dbReference type="RefSeq" id="WP_107013631.1">
    <property type="nucleotide sequence ID" value="NZ_CP028136.1"/>
</dbReference>
<dbReference type="PANTHER" id="PTHR47893">
    <property type="entry name" value="REGULATORY PROTEIN PCHR"/>
    <property type="match status" value="1"/>
</dbReference>
<evidence type="ECO:0000256" key="1">
    <source>
        <dbReference type="ARBA" id="ARBA00023015"/>
    </source>
</evidence>
<reference evidence="6" key="1">
    <citation type="submission" date="2018-03" db="EMBL/GenBank/DDBJ databases">
        <title>Gramella fulva sp. nov., isolated from a dry surface of tidal flat.</title>
        <authorList>
            <person name="Hwang S.H."/>
            <person name="Hwang W.M."/>
            <person name="Kang K."/>
            <person name="Ahn T.-Y."/>
        </authorList>
    </citation>
    <scope>NUCLEOTIDE SEQUENCE [LARGE SCALE GENOMIC DNA]</scope>
    <source>
        <strain evidence="6">SH35</strain>
    </source>
</reference>
<dbReference type="InterPro" id="IPR020449">
    <property type="entry name" value="Tscrpt_reg_AraC-type_HTH"/>
</dbReference>
<keyword evidence="2" id="KW-0238">DNA-binding</keyword>
<dbReference type="KEGG" id="grs:C7S20_17220"/>
<proteinExistence type="predicted"/>
<sequence>MEIFHLEIDDVNDFIPKLADTLNISYENNLGEQKLIIPDSLGSGSIMGINFPNGVGLYTYQCQLSKDVKLQINHRKIQPLRFVYCMEGELENHFSGKSGNITITHHQHLIYAPSRGDNHHFILRKDQHYNICYLEIDRLRFQEYLSFSLRDAEPIFYDIFSDVKGEERVCELGKFSLRTAEVIKEIKTCNVDGFPRINFMGAKALEILSYMLYRFKNKKDDFHNNNLKEKDLKAIEEVVEYIEDNIANAGTVQQLARRAGINTNKLQEGFQAIYGKTVNEYLRDERLSKSLDMLSDGKKNVSEVVYELGLSSRSYFSKIFKEKYGVSPRKVLQGTPVEQEENLAK</sequence>
<dbReference type="GO" id="GO:0043565">
    <property type="term" value="F:sequence-specific DNA binding"/>
    <property type="evidence" value="ECO:0007669"/>
    <property type="project" value="InterPro"/>
</dbReference>
<organism evidence="5 6">
    <name type="scientific">Christiangramia fulva</name>
    <dbReference type="NCBI Taxonomy" id="2126553"/>
    <lineage>
        <taxon>Bacteria</taxon>
        <taxon>Pseudomonadati</taxon>
        <taxon>Bacteroidota</taxon>
        <taxon>Flavobacteriia</taxon>
        <taxon>Flavobacteriales</taxon>
        <taxon>Flavobacteriaceae</taxon>
        <taxon>Christiangramia</taxon>
    </lineage>
</organism>
<gene>
    <name evidence="5" type="ORF">C7S20_17220</name>
</gene>
<dbReference type="EMBL" id="CP028136">
    <property type="protein sequence ID" value="AVR46860.1"/>
    <property type="molecule type" value="Genomic_DNA"/>
</dbReference>
<dbReference type="OrthoDB" id="2666928at2"/>
<keyword evidence="6" id="KW-1185">Reference proteome</keyword>
<feature type="domain" description="HTH araC/xylS-type" evidence="4">
    <location>
        <begin position="236"/>
        <end position="334"/>
    </location>
</feature>
<dbReference type="SMART" id="SM00342">
    <property type="entry name" value="HTH_ARAC"/>
    <property type="match status" value="1"/>
</dbReference>
<dbReference type="GO" id="GO:0003700">
    <property type="term" value="F:DNA-binding transcription factor activity"/>
    <property type="evidence" value="ECO:0007669"/>
    <property type="project" value="InterPro"/>
</dbReference>
<evidence type="ECO:0000256" key="2">
    <source>
        <dbReference type="ARBA" id="ARBA00023125"/>
    </source>
</evidence>
<dbReference type="PROSITE" id="PS01124">
    <property type="entry name" value="HTH_ARAC_FAMILY_2"/>
    <property type="match status" value="1"/>
</dbReference>
<evidence type="ECO:0000259" key="4">
    <source>
        <dbReference type="PROSITE" id="PS01124"/>
    </source>
</evidence>
<evidence type="ECO:0000313" key="6">
    <source>
        <dbReference type="Proteomes" id="UP000241507"/>
    </source>
</evidence>
<dbReference type="AlphaFoldDB" id="A0A2R3Z9D8"/>
<dbReference type="Proteomes" id="UP000241507">
    <property type="component" value="Chromosome"/>
</dbReference>